<sequence length="304" mass="35457">MMILNSIRVPRRIKNGDEPYILSPKNDFLFRLLFGDDGNEELLASLLSSILHEEIEHVVIKNPYILKLFSEDKETILDIKAAINSKKLVDIEIQLWNSPCLMSRILFYWARLYASQIKQGNDYTVLQKTTSILILDDLNHSSEDYHACSHLHDWKQHITLTDMIEVHVLELPKLHNLKQLDKSNTLLQWMLFFNAQTREELIMVSEANPVIKKATDLLITMSRDEETRQMYEAREEYLLGRQIEIQGAKGEGREEGRIEGRIEGRETERKDIAMRLIEEGMNDEFIKKITGLDIAVIRSLHNNR</sequence>
<proteinExistence type="predicted"/>
<dbReference type="InParanoid" id="Q2FSM2"/>
<organism evidence="1 2">
    <name type="scientific">Methanospirillum hungatei JF-1 (strain ATCC 27890 / DSM 864 / NBRC 100397 / JF-1)</name>
    <dbReference type="NCBI Taxonomy" id="323259"/>
    <lineage>
        <taxon>Archaea</taxon>
        <taxon>Methanobacteriati</taxon>
        <taxon>Methanobacteriota</taxon>
        <taxon>Stenosarchaea group</taxon>
        <taxon>Methanomicrobia</taxon>
        <taxon>Methanomicrobiales</taxon>
        <taxon>Methanospirillaceae</taxon>
        <taxon>Methanospirillum</taxon>
    </lineage>
</organism>
<protein>
    <recommendedName>
        <fullName evidence="3">Transposase (putative) YhgA-like domain-containing protein</fullName>
    </recommendedName>
</protein>
<dbReference type="PANTHER" id="PTHR41317">
    <property type="entry name" value="PD-(D_E)XK NUCLEASE FAMILY TRANSPOSASE"/>
    <property type="match status" value="1"/>
</dbReference>
<dbReference type="Proteomes" id="UP000001941">
    <property type="component" value="Chromosome"/>
</dbReference>
<dbReference type="PANTHER" id="PTHR41317:SF1">
    <property type="entry name" value="PD-(D_E)XK NUCLEASE FAMILY TRANSPOSASE"/>
    <property type="match status" value="1"/>
</dbReference>
<dbReference type="GeneID" id="3924590"/>
<keyword evidence="2" id="KW-1185">Reference proteome</keyword>
<name>Q2FSM2_METHJ</name>
<dbReference type="STRING" id="323259.Mhun_2695"/>
<dbReference type="RefSeq" id="WP_011449646.1">
    <property type="nucleotide sequence ID" value="NC_007796.1"/>
</dbReference>
<evidence type="ECO:0000313" key="2">
    <source>
        <dbReference type="Proteomes" id="UP000001941"/>
    </source>
</evidence>
<dbReference type="KEGG" id="mhu:Mhun_2695"/>
<evidence type="ECO:0008006" key="3">
    <source>
        <dbReference type="Google" id="ProtNLM"/>
    </source>
</evidence>
<evidence type="ECO:0000313" key="1">
    <source>
        <dbReference type="EMBL" id="ABD42390.1"/>
    </source>
</evidence>
<dbReference type="AlphaFoldDB" id="Q2FSM2"/>
<gene>
    <name evidence="1" type="ordered locus">Mhun_2695</name>
</gene>
<reference evidence="2" key="1">
    <citation type="journal article" date="2016" name="Stand. Genomic Sci.">
        <title>Complete genome sequence of Methanospirillum hungatei type strain JF1.</title>
        <authorList>
            <person name="Gunsalus R.P."/>
            <person name="Cook L.E."/>
            <person name="Crable B."/>
            <person name="Rohlin L."/>
            <person name="McDonald E."/>
            <person name="Mouttaki H."/>
            <person name="Sieber J.R."/>
            <person name="Poweleit N."/>
            <person name="Zhou H."/>
            <person name="Lapidus A.L."/>
            <person name="Daligault H.E."/>
            <person name="Land M."/>
            <person name="Gilna P."/>
            <person name="Ivanova N."/>
            <person name="Kyrpides N."/>
            <person name="Culley D.E."/>
            <person name="McInerney M.J."/>
        </authorList>
    </citation>
    <scope>NUCLEOTIDE SEQUENCE [LARGE SCALE GENOMIC DNA]</scope>
    <source>
        <strain evidence="2">ATCC 27890 / DSM 864 / NBRC 100397 / JF-1</strain>
    </source>
</reference>
<dbReference type="InterPro" id="IPR010106">
    <property type="entry name" value="RpnA"/>
</dbReference>
<dbReference type="HOGENOM" id="CLU_057504_0_3_2"/>
<accession>Q2FSM2</accession>
<dbReference type="EMBL" id="CP000254">
    <property type="protein sequence ID" value="ABD42390.1"/>
    <property type="molecule type" value="Genomic_DNA"/>
</dbReference>
<dbReference type="NCBIfam" id="TIGR01784">
    <property type="entry name" value="T_den_put_tspse"/>
    <property type="match status" value="1"/>
</dbReference>
<dbReference type="Pfam" id="PF12784">
    <property type="entry name" value="PDDEXK_2"/>
    <property type="match status" value="1"/>
</dbReference>
<dbReference type="EnsemblBacteria" id="ABD42390">
    <property type="protein sequence ID" value="ABD42390"/>
    <property type="gene ID" value="Mhun_2695"/>
</dbReference>